<gene>
    <name evidence="2" type="ORF">GCM10010508_13480</name>
</gene>
<proteinExistence type="predicted"/>
<sequence length="102" mass="10337">MAREVKAPTVRTAAAAAPRARLAARSAAGRPSGAATPYGDRPPPAAPGRNAGARQARSRARPVNGTTAGIAAPKRGSRASMSMHQAFRDGDPIRRAGILAAS</sequence>
<organism evidence="2 3">
    <name type="scientific">Streptomyces naganishii JCM 4654</name>
    <dbReference type="NCBI Taxonomy" id="1306179"/>
    <lineage>
        <taxon>Bacteria</taxon>
        <taxon>Bacillati</taxon>
        <taxon>Actinomycetota</taxon>
        <taxon>Actinomycetes</taxon>
        <taxon>Kitasatosporales</taxon>
        <taxon>Streptomycetaceae</taxon>
        <taxon>Streptomyces</taxon>
    </lineage>
</organism>
<protein>
    <submittedName>
        <fullName evidence="2">Uncharacterized protein</fullName>
    </submittedName>
</protein>
<dbReference type="Proteomes" id="UP000608955">
    <property type="component" value="Unassembled WGS sequence"/>
</dbReference>
<comment type="caution">
    <text evidence="2">The sequence shown here is derived from an EMBL/GenBank/DDBJ whole genome shotgun (WGS) entry which is preliminary data.</text>
</comment>
<reference evidence="2" key="2">
    <citation type="submission" date="2020-09" db="EMBL/GenBank/DDBJ databases">
        <authorList>
            <person name="Sun Q."/>
            <person name="Ohkuma M."/>
        </authorList>
    </citation>
    <scope>NUCLEOTIDE SEQUENCE</scope>
    <source>
        <strain evidence="2">JCM 4654</strain>
    </source>
</reference>
<accession>A0A919CTT8</accession>
<dbReference type="EMBL" id="BMVF01000003">
    <property type="protein sequence ID" value="GHD86228.1"/>
    <property type="molecule type" value="Genomic_DNA"/>
</dbReference>
<evidence type="ECO:0000313" key="2">
    <source>
        <dbReference type="EMBL" id="GHD86228.1"/>
    </source>
</evidence>
<evidence type="ECO:0000256" key="1">
    <source>
        <dbReference type="SAM" id="MobiDB-lite"/>
    </source>
</evidence>
<keyword evidence="3" id="KW-1185">Reference proteome</keyword>
<feature type="region of interest" description="Disordered" evidence="1">
    <location>
        <begin position="1"/>
        <end position="102"/>
    </location>
</feature>
<feature type="compositionally biased region" description="Low complexity" evidence="1">
    <location>
        <begin position="11"/>
        <end position="39"/>
    </location>
</feature>
<dbReference type="AlphaFoldDB" id="A0A919CTT8"/>
<reference evidence="2" key="1">
    <citation type="journal article" date="2014" name="Int. J. Syst. Evol. Microbiol.">
        <title>Complete genome sequence of Corynebacterium casei LMG S-19264T (=DSM 44701T), isolated from a smear-ripened cheese.</title>
        <authorList>
            <consortium name="US DOE Joint Genome Institute (JGI-PGF)"/>
            <person name="Walter F."/>
            <person name="Albersmeier A."/>
            <person name="Kalinowski J."/>
            <person name="Ruckert C."/>
        </authorList>
    </citation>
    <scope>NUCLEOTIDE SEQUENCE</scope>
    <source>
        <strain evidence="2">JCM 4654</strain>
    </source>
</reference>
<evidence type="ECO:0000313" key="3">
    <source>
        <dbReference type="Proteomes" id="UP000608955"/>
    </source>
</evidence>
<name>A0A919CTT8_9ACTN</name>